<dbReference type="InterPro" id="IPR002182">
    <property type="entry name" value="NB-ARC"/>
</dbReference>
<dbReference type="GO" id="GO:0043531">
    <property type="term" value="F:ADP binding"/>
    <property type="evidence" value="ECO:0007669"/>
    <property type="project" value="InterPro"/>
</dbReference>
<dbReference type="SUPFAM" id="SSF52540">
    <property type="entry name" value="P-loop containing nucleoside triphosphate hydrolases"/>
    <property type="match status" value="1"/>
</dbReference>
<dbReference type="InterPro" id="IPR027417">
    <property type="entry name" value="P-loop_NTPase"/>
</dbReference>
<dbReference type="InterPro" id="IPR042197">
    <property type="entry name" value="Apaf_helical"/>
</dbReference>
<evidence type="ECO:0000256" key="1">
    <source>
        <dbReference type="ARBA" id="ARBA00022528"/>
    </source>
</evidence>
<comment type="caution">
    <text evidence="3">The sequence shown here is derived from an EMBL/GenBank/DDBJ whole genome shotgun (WGS) entry which is preliminary data.</text>
</comment>
<evidence type="ECO:0000259" key="2">
    <source>
        <dbReference type="Pfam" id="PF00931"/>
    </source>
</evidence>
<dbReference type="PRINTS" id="PR00364">
    <property type="entry name" value="DISEASERSIST"/>
</dbReference>
<dbReference type="EMBL" id="JABFUD020000021">
    <property type="protein sequence ID" value="KAI5063182.1"/>
    <property type="molecule type" value="Genomic_DNA"/>
</dbReference>
<organism evidence="3 4">
    <name type="scientific">Adiantum capillus-veneris</name>
    <name type="common">Maidenhair fern</name>
    <dbReference type="NCBI Taxonomy" id="13818"/>
    <lineage>
        <taxon>Eukaryota</taxon>
        <taxon>Viridiplantae</taxon>
        <taxon>Streptophyta</taxon>
        <taxon>Embryophyta</taxon>
        <taxon>Tracheophyta</taxon>
        <taxon>Polypodiopsida</taxon>
        <taxon>Polypodiidae</taxon>
        <taxon>Polypodiales</taxon>
        <taxon>Pteridineae</taxon>
        <taxon>Pteridaceae</taxon>
        <taxon>Vittarioideae</taxon>
        <taxon>Adiantum</taxon>
    </lineage>
</organism>
<evidence type="ECO:0000313" key="4">
    <source>
        <dbReference type="Proteomes" id="UP000886520"/>
    </source>
</evidence>
<evidence type="ECO:0000313" key="3">
    <source>
        <dbReference type="EMBL" id="KAI5063182.1"/>
    </source>
</evidence>
<feature type="domain" description="NB-ARC" evidence="2">
    <location>
        <begin position="36"/>
        <end position="203"/>
    </location>
</feature>
<sequence>MRQCGTHDTSTAALEGPNYRLDELIIEDQKCLVGLDKPIDEVKSLLLSDDDKDHSIMIVGGMGGIRKTTLVVSICRDLEVQEFYKDCIHFVTVSQSPDMKSLFSTIWKEVVGGEVPLFQSVEDALKQVKGRLIGMPPRQRLLVLDDVWYKAHLESLSFEVEGFKTIITTRQASLVQTRQSLTYKLDFLNEKDAESLFFHHTFRQCSIPAWVEDTQVVKEVVSECGGLPLALKVIGASLSTPSGEMSPAAEDKFQALPPAWRR</sequence>
<dbReference type="Proteomes" id="UP000886520">
    <property type="component" value="Chromosome 21"/>
</dbReference>
<accession>A0A9D4U8C9</accession>
<gene>
    <name evidence="3" type="ORF">GOP47_0021729</name>
</gene>
<name>A0A9D4U8C9_ADICA</name>
<proteinExistence type="predicted"/>
<dbReference type="PANTHER" id="PTHR36766">
    <property type="entry name" value="PLANT BROAD-SPECTRUM MILDEW RESISTANCE PROTEIN RPW8"/>
    <property type="match status" value="1"/>
</dbReference>
<reference evidence="3" key="1">
    <citation type="submission" date="2021-01" db="EMBL/GenBank/DDBJ databases">
        <title>Adiantum capillus-veneris genome.</title>
        <authorList>
            <person name="Fang Y."/>
            <person name="Liao Q."/>
        </authorList>
    </citation>
    <scope>NUCLEOTIDE SEQUENCE</scope>
    <source>
        <strain evidence="3">H3</strain>
        <tissue evidence="3">Leaf</tissue>
    </source>
</reference>
<keyword evidence="4" id="KW-1185">Reference proteome</keyword>
<dbReference type="Gene3D" id="3.40.50.300">
    <property type="entry name" value="P-loop containing nucleotide triphosphate hydrolases"/>
    <property type="match status" value="1"/>
</dbReference>
<dbReference type="OrthoDB" id="1357022at2759"/>
<protein>
    <recommendedName>
        <fullName evidence="2">NB-ARC domain-containing protein</fullName>
    </recommendedName>
</protein>
<keyword evidence="1" id="KW-0934">Plastid</keyword>
<keyword evidence="1" id="KW-0150">Chloroplast</keyword>
<dbReference type="Gene3D" id="1.10.8.430">
    <property type="entry name" value="Helical domain of apoptotic protease-activating factors"/>
    <property type="match status" value="1"/>
</dbReference>
<dbReference type="PANTHER" id="PTHR36766:SF30">
    <property type="entry name" value="TIR-NBS TYPE DISEASE RESISTANCE PROTEIN-RELATED"/>
    <property type="match status" value="1"/>
</dbReference>
<dbReference type="Pfam" id="PF00931">
    <property type="entry name" value="NB-ARC"/>
    <property type="match status" value="1"/>
</dbReference>
<dbReference type="AlphaFoldDB" id="A0A9D4U8C9"/>